<sequence length="344" mass="40217">MIKLQELEKQIKDGKLNNSYLLAGTDEALMKSLIDNITDKVLPKDLRDLNYIKLDGFKVSYEDIVNACETLPFMSEVKVVVIYRANFFKSQKEFSESEFKKVLDYYNNTPSHIVLLSYVLLDDKRDKPLKHKGILNIDKKATVVHIDRQKEDRLIREAENIFKTYNKEIGKVELRYFINKVEKNFEIIRNEIGKLVNYTEGREIKREDIDALLPSKSEEDIFDLIDFISDKKPEKAIVLMNDLVFKGENLNKLLTLIEGQFKKLYEIKFQAEKNLNPQVIAGNLKLHPFVVEKLIKQGKKFSFRQLEDCMRLCVNTEKRMKSLSTNVLTEMEFLLISTVRTSSR</sequence>
<evidence type="ECO:0000256" key="1">
    <source>
        <dbReference type="ARBA" id="ARBA00012417"/>
    </source>
</evidence>
<gene>
    <name evidence="11" type="ORF">SAMN02745941_01810</name>
</gene>
<keyword evidence="4" id="KW-0548">Nucleotidyltransferase</keyword>
<dbReference type="InterPro" id="IPR048466">
    <property type="entry name" value="DNA_pol3_delta-like_C"/>
</dbReference>
<evidence type="ECO:0000259" key="9">
    <source>
        <dbReference type="Pfam" id="PF06144"/>
    </source>
</evidence>
<dbReference type="SUPFAM" id="SSF48019">
    <property type="entry name" value="post-AAA+ oligomerization domain-like"/>
    <property type="match status" value="1"/>
</dbReference>
<dbReference type="RefSeq" id="WP_073018742.1">
    <property type="nucleotide sequence ID" value="NZ_FQXU01000005.1"/>
</dbReference>
<dbReference type="Proteomes" id="UP000184241">
    <property type="component" value="Unassembled WGS sequence"/>
</dbReference>
<evidence type="ECO:0000256" key="6">
    <source>
        <dbReference type="ARBA" id="ARBA00022932"/>
    </source>
</evidence>
<dbReference type="Gene3D" id="3.40.50.300">
    <property type="entry name" value="P-loop containing nucleotide triphosphate hydrolases"/>
    <property type="match status" value="1"/>
</dbReference>
<dbReference type="GO" id="GO:0006261">
    <property type="term" value="P:DNA-templated DNA replication"/>
    <property type="evidence" value="ECO:0007669"/>
    <property type="project" value="TreeGrafter"/>
</dbReference>
<evidence type="ECO:0000259" key="10">
    <source>
        <dbReference type="Pfam" id="PF21694"/>
    </source>
</evidence>
<comment type="catalytic activity">
    <reaction evidence="8">
        <text>DNA(n) + a 2'-deoxyribonucleoside 5'-triphosphate = DNA(n+1) + diphosphate</text>
        <dbReference type="Rhea" id="RHEA:22508"/>
        <dbReference type="Rhea" id="RHEA-COMP:17339"/>
        <dbReference type="Rhea" id="RHEA-COMP:17340"/>
        <dbReference type="ChEBI" id="CHEBI:33019"/>
        <dbReference type="ChEBI" id="CHEBI:61560"/>
        <dbReference type="ChEBI" id="CHEBI:173112"/>
        <dbReference type="EC" id="2.7.7.7"/>
    </reaction>
</comment>
<proteinExistence type="inferred from homology"/>
<dbReference type="InterPro" id="IPR005790">
    <property type="entry name" value="DNA_polIII_delta"/>
</dbReference>
<evidence type="ECO:0000256" key="2">
    <source>
        <dbReference type="ARBA" id="ARBA00017703"/>
    </source>
</evidence>
<evidence type="ECO:0000256" key="3">
    <source>
        <dbReference type="ARBA" id="ARBA00022679"/>
    </source>
</evidence>
<feature type="domain" description="DNA polymerase III delta N-terminal" evidence="9">
    <location>
        <begin position="20"/>
        <end position="146"/>
    </location>
</feature>
<dbReference type="Gene3D" id="1.10.8.60">
    <property type="match status" value="1"/>
</dbReference>
<keyword evidence="3" id="KW-0808">Transferase</keyword>
<dbReference type="EC" id="2.7.7.7" evidence="1"/>
<evidence type="ECO:0000256" key="8">
    <source>
        <dbReference type="ARBA" id="ARBA00049244"/>
    </source>
</evidence>
<dbReference type="AlphaFoldDB" id="A0A1M5Y2D4"/>
<dbReference type="Pfam" id="PF06144">
    <property type="entry name" value="DNA_pol3_delta"/>
    <property type="match status" value="1"/>
</dbReference>
<dbReference type="GO" id="GO:0003887">
    <property type="term" value="F:DNA-directed DNA polymerase activity"/>
    <property type="evidence" value="ECO:0007669"/>
    <property type="project" value="UniProtKB-KW"/>
</dbReference>
<dbReference type="EMBL" id="FQXU01000005">
    <property type="protein sequence ID" value="SHI06255.1"/>
    <property type="molecule type" value="Genomic_DNA"/>
</dbReference>
<keyword evidence="6" id="KW-0239">DNA-directed DNA polymerase</keyword>
<evidence type="ECO:0000256" key="4">
    <source>
        <dbReference type="ARBA" id="ARBA00022695"/>
    </source>
</evidence>
<dbReference type="PANTHER" id="PTHR34388:SF1">
    <property type="entry name" value="DNA POLYMERASE III SUBUNIT DELTA"/>
    <property type="match status" value="1"/>
</dbReference>
<dbReference type="SUPFAM" id="SSF52540">
    <property type="entry name" value="P-loop containing nucleoside triphosphate hydrolases"/>
    <property type="match status" value="1"/>
</dbReference>
<dbReference type="PANTHER" id="PTHR34388">
    <property type="entry name" value="DNA POLYMERASE III SUBUNIT DELTA"/>
    <property type="match status" value="1"/>
</dbReference>
<dbReference type="InterPro" id="IPR027417">
    <property type="entry name" value="P-loop_NTPase"/>
</dbReference>
<dbReference type="InterPro" id="IPR010372">
    <property type="entry name" value="DNA_pol3_delta_N"/>
</dbReference>
<comment type="similarity">
    <text evidence="7">Belongs to the DNA polymerase HolA subunit family.</text>
</comment>
<dbReference type="Pfam" id="PF21694">
    <property type="entry name" value="DNA_pol3_delta_C"/>
    <property type="match status" value="1"/>
</dbReference>
<reference evidence="11 12" key="1">
    <citation type="submission" date="2016-11" db="EMBL/GenBank/DDBJ databases">
        <authorList>
            <person name="Jaros S."/>
            <person name="Januszkiewicz K."/>
            <person name="Wedrychowicz H."/>
        </authorList>
    </citation>
    <scope>NUCLEOTIDE SEQUENCE [LARGE SCALE GENOMIC DNA]</scope>
    <source>
        <strain evidence="11 12">DSM 6191</strain>
    </source>
</reference>
<name>A0A1M5Y2D4_9CLOT</name>
<evidence type="ECO:0000313" key="12">
    <source>
        <dbReference type="Proteomes" id="UP000184241"/>
    </source>
</evidence>
<dbReference type="NCBIfam" id="TIGR01128">
    <property type="entry name" value="holA"/>
    <property type="match status" value="1"/>
</dbReference>
<protein>
    <recommendedName>
        <fullName evidence="2">DNA polymerase III subunit delta</fullName>
        <ecNumber evidence="1">2.7.7.7</ecNumber>
    </recommendedName>
</protein>
<dbReference type="InterPro" id="IPR008921">
    <property type="entry name" value="DNA_pol3_clamp-load_cplx_C"/>
</dbReference>
<organism evidence="11 12">
    <name type="scientific">Clostridium intestinale DSM 6191</name>
    <dbReference type="NCBI Taxonomy" id="1121320"/>
    <lineage>
        <taxon>Bacteria</taxon>
        <taxon>Bacillati</taxon>
        <taxon>Bacillota</taxon>
        <taxon>Clostridia</taxon>
        <taxon>Eubacteriales</taxon>
        <taxon>Clostridiaceae</taxon>
        <taxon>Clostridium</taxon>
    </lineage>
</organism>
<dbReference type="GO" id="GO:0003677">
    <property type="term" value="F:DNA binding"/>
    <property type="evidence" value="ECO:0007669"/>
    <property type="project" value="InterPro"/>
</dbReference>
<keyword evidence="5" id="KW-0235">DNA replication</keyword>
<evidence type="ECO:0000256" key="7">
    <source>
        <dbReference type="ARBA" id="ARBA00034754"/>
    </source>
</evidence>
<accession>A0A1M5Y2D4</accession>
<dbReference type="GO" id="GO:0009360">
    <property type="term" value="C:DNA polymerase III complex"/>
    <property type="evidence" value="ECO:0007669"/>
    <property type="project" value="InterPro"/>
</dbReference>
<dbReference type="Gene3D" id="1.20.272.10">
    <property type="match status" value="1"/>
</dbReference>
<evidence type="ECO:0000256" key="5">
    <source>
        <dbReference type="ARBA" id="ARBA00022705"/>
    </source>
</evidence>
<evidence type="ECO:0000313" key="11">
    <source>
        <dbReference type="EMBL" id="SHI06255.1"/>
    </source>
</evidence>
<feature type="domain" description="DNA polymerase III delta subunit-like C-terminal" evidence="10">
    <location>
        <begin position="218"/>
        <end position="336"/>
    </location>
</feature>